<dbReference type="EMBL" id="OW240913">
    <property type="protein sequence ID" value="CAH2252622.1"/>
    <property type="molecule type" value="Genomic_DNA"/>
</dbReference>
<gene>
    <name evidence="2" type="ORF">PECUL_23A047648</name>
</gene>
<protein>
    <submittedName>
        <fullName evidence="2">Uncharacterized protein</fullName>
    </submittedName>
</protein>
<feature type="non-terminal residue" evidence="2">
    <location>
        <position position="1"/>
    </location>
</feature>
<reference evidence="2" key="1">
    <citation type="submission" date="2022-03" db="EMBL/GenBank/DDBJ databases">
        <authorList>
            <person name="Alioto T."/>
            <person name="Alioto T."/>
            <person name="Gomez Garrido J."/>
        </authorList>
    </citation>
    <scope>NUCLEOTIDE SEQUENCE</scope>
</reference>
<organism evidence="2 3">
    <name type="scientific">Pelobates cultripes</name>
    <name type="common">Western spadefoot toad</name>
    <dbReference type="NCBI Taxonomy" id="61616"/>
    <lineage>
        <taxon>Eukaryota</taxon>
        <taxon>Metazoa</taxon>
        <taxon>Chordata</taxon>
        <taxon>Craniata</taxon>
        <taxon>Vertebrata</taxon>
        <taxon>Euteleostomi</taxon>
        <taxon>Amphibia</taxon>
        <taxon>Batrachia</taxon>
        <taxon>Anura</taxon>
        <taxon>Pelobatoidea</taxon>
        <taxon>Pelobatidae</taxon>
        <taxon>Pelobates</taxon>
    </lineage>
</organism>
<evidence type="ECO:0000313" key="3">
    <source>
        <dbReference type="Proteomes" id="UP001295444"/>
    </source>
</evidence>
<keyword evidence="3" id="KW-1185">Reference proteome</keyword>
<evidence type="ECO:0000256" key="1">
    <source>
        <dbReference type="SAM" id="MobiDB-lite"/>
    </source>
</evidence>
<sequence>PAFWMQIEQHGLDAQLRLGGTSVEEAADLLAGHPAVKRECSWVFPPPLARYPGSITHTVIPQPPTGPMTQHTFMRDESAGAKMAGTSPNNTTGPREETLAQA</sequence>
<accession>A0AAD1VVM8</accession>
<evidence type="ECO:0000313" key="2">
    <source>
        <dbReference type="EMBL" id="CAH2252622.1"/>
    </source>
</evidence>
<proteinExistence type="predicted"/>
<name>A0AAD1VVM8_PELCU</name>
<feature type="region of interest" description="Disordered" evidence="1">
    <location>
        <begin position="80"/>
        <end position="102"/>
    </location>
</feature>
<dbReference type="AlphaFoldDB" id="A0AAD1VVM8"/>
<dbReference type="Proteomes" id="UP001295444">
    <property type="component" value="Chromosome 02"/>
</dbReference>